<sequence length="212" mass="24274">MAAKSNASFEDLLKEEVIQHVHNIDLVEKVGKVKRMTQDKVATQTPSMDRDLAKIKQEAAVKDTKEETIDYVSSTFVPMVAPNEVLSYRSPGAQPFLLKKLKNGEYREADFIDLHGKTVEAAYEYTRRYILYARERGFRCILIIHGKGERDHLKRKATIKSYLAHWLKQMPEVLAYHSAPEWKGGTGALMVILKKGDKASFDNRELHALRTR</sequence>
<reference evidence="2" key="1">
    <citation type="journal article" date="2021" name="PeerJ">
        <title>Extensive microbial diversity within the chicken gut microbiome revealed by metagenomics and culture.</title>
        <authorList>
            <person name="Gilroy R."/>
            <person name="Ravi A."/>
            <person name="Getino M."/>
            <person name="Pursley I."/>
            <person name="Horton D.L."/>
            <person name="Alikhan N.F."/>
            <person name="Baker D."/>
            <person name="Gharbi K."/>
            <person name="Hall N."/>
            <person name="Watson M."/>
            <person name="Adriaenssens E.M."/>
            <person name="Foster-Nyarko E."/>
            <person name="Jarju S."/>
            <person name="Secka A."/>
            <person name="Antonio M."/>
            <person name="Oren A."/>
            <person name="Chaudhuri R.R."/>
            <person name="La Ragione R."/>
            <person name="Hildebrand F."/>
            <person name="Pallen M.J."/>
        </authorList>
    </citation>
    <scope>NUCLEOTIDE SEQUENCE</scope>
    <source>
        <strain evidence="2">378</strain>
    </source>
</reference>
<gene>
    <name evidence="2" type="ORF">H9847_08140</name>
</gene>
<protein>
    <submittedName>
        <fullName evidence="2">Smr/MutS family protein</fullName>
    </submittedName>
</protein>
<dbReference type="InterPro" id="IPR002625">
    <property type="entry name" value="Smr_dom"/>
</dbReference>
<dbReference type="GO" id="GO:0004520">
    <property type="term" value="F:DNA endonuclease activity"/>
    <property type="evidence" value="ECO:0007669"/>
    <property type="project" value="TreeGrafter"/>
</dbReference>
<dbReference type="PANTHER" id="PTHR35562">
    <property type="entry name" value="DNA ENDONUCLEASE SMRA-RELATED"/>
    <property type="match status" value="1"/>
</dbReference>
<reference evidence="2" key="2">
    <citation type="submission" date="2021-04" db="EMBL/GenBank/DDBJ databases">
        <authorList>
            <person name="Gilroy R."/>
        </authorList>
    </citation>
    <scope>NUCLEOTIDE SEQUENCE</scope>
    <source>
        <strain evidence="2">378</strain>
    </source>
</reference>
<comment type="caution">
    <text evidence="2">The sequence shown here is derived from an EMBL/GenBank/DDBJ whole genome shotgun (WGS) entry which is preliminary data.</text>
</comment>
<proteinExistence type="predicted"/>
<name>A0A948WZI2_9GAMM</name>
<evidence type="ECO:0000313" key="3">
    <source>
        <dbReference type="Proteomes" id="UP000733611"/>
    </source>
</evidence>
<accession>A0A948WZI2</accession>
<dbReference type="SMART" id="SM00463">
    <property type="entry name" value="SMR"/>
    <property type="match status" value="1"/>
</dbReference>
<dbReference type="AlphaFoldDB" id="A0A948WZI2"/>
<dbReference type="SUPFAM" id="SSF160443">
    <property type="entry name" value="SMR domain-like"/>
    <property type="match status" value="1"/>
</dbReference>
<dbReference type="PANTHER" id="PTHR35562:SF2">
    <property type="entry name" value="DNA ENDONUCLEASE SMRA-RELATED"/>
    <property type="match status" value="1"/>
</dbReference>
<evidence type="ECO:0000313" key="2">
    <source>
        <dbReference type="EMBL" id="MBU3844813.1"/>
    </source>
</evidence>
<dbReference type="Proteomes" id="UP000733611">
    <property type="component" value="Unassembled WGS sequence"/>
</dbReference>
<dbReference type="Pfam" id="PF01713">
    <property type="entry name" value="Smr"/>
    <property type="match status" value="1"/>
</dbReference>
<dbReference type="InterPro" id="IPR036063">
    <property type="entry name" value="Smr_dom_sf"/>
</dbReference>
<dbReference type="Gene3D" id="3.30.1370.110">
    <property type="match status" value="1"/>
</dbReference>
<dbReference type="EMBL" id="JAHLFE010000165">
    <property type="protein sequence ID" value="MBU3844813.1"/>
    <property type="molecule type" value="Genomic_DNA"/>
</dbReference>
<feature type="domain" description="Smr" evidence="1">
    <location>
        <begin position="112"/>
        <end position="194"/>
    </location>
</feature>
<evidence type="ECO:0000259" key="1">
    <source>
        <dbReference type="PROSITE" id="PS50828"/>
    </source>
</evidence>
<dbReference type="PROSITE" id="PS50828">
    <property type="entry name" value="SMR"/>
    <property type="match status" value="1"/>
</dbReference>
<organism evidence="2 3">
    <name type="scientific">Candidatus Anaerobiospirillum pullicola</name>
    <dbReference type="NCBI Taxonomy" id="2838451"/>
    <lineage>
        <taxon>Bacteria</taxon>
        <taxon>Pseudomonadati</taxon>
        <taxon>Pseudomonadota</taxon>
        <taxon>Gammaproteobacteria</taxon>
        <taxon>Aeromonadales</taxon>
        <taxon>Succinivibrionaceae</taxon>
        <taxon>Anaerobiospirillum</taxon>
    </lineage>
</organism>